<dbReference type="Pfam" id="PF00225">
    <property type="entry name" value="Kinesin"/>
    <property type="match status" value="1"/>
</dbReference>
<dbReference type="PROSITE" id="PS00411">
    <property type="entry name" value="KINESIN_MOTOR_1"/>
    <property type="match status" value="1"/>
</dbReference>
<dbReference type="OrthoDB" id="2403182at2759"/>
<keyword evidence="4" id="KW-0206">Cytoskeleton</keyword>
<keyword evidence="5 6" id="KW-0505">Motor protein</keyword>
<dbReference type="GO" id="GO:0016887">
    <property type="term" value="F:ATP hydrolysis activity"/>
    <property type="evidence" value="ECO:0000318"/>
    <property type="project" value="GO_Central"/>
</dbReference>
<feature type="domain" description="Kinesin motor" evidence="9">
    <location>
        <begin position="18"/>
        <end position="424"/>
    </location>
</feature>
<feature type="compositionally biased region" description="Polar residues" evidence="8">
    <location>
        <begin position="659"/>
        <end position="683"/>
    </location>
</feature>
<dbReference type="GO" id="GO:0003777">
    <property type="term" value="F:microtubule motor activity"/>
    <property type="evidence" value="ECO:0000318"/>
    <property type="project" value="GO_Central"/>
</dbReference>
<dbReference type="Pfam" id="PF16540">
    <property type="entry name" value="MKLP1_Arf_bdg"/>
    <property type="match status" value="1"/>
</dbReference>
<dbReference type="eggNOG" id="KOG0247">
    <property type="taxonomic scope" value="Eukaryota"/>
</dbReference>
<evidence type="ECO:0000256" key="5">
    <source>
        <dbReference type="PROSITE-ProRule" id="PRU00283"/>
    </source>
</evidence>
<dbReference type="GO" id="GO:0005737">
    <property type="term" value="C:cytoplasm"/>
    <property type="evidence" value="ECO:0000318"/>
    <property type="project" value="GO_Central"/>
</dbReference>
<evidence type="ECO:0000256" key="8">
    <source>
        <dbReference type="SAM" id="MobiDB-lite"/>
    </source>
</evidence>
<dbReference type="GO" id="GO:0008017">
    <property type="term" value="F:microtubule binding"/>
    <property type="evidence" value="ECO:0000318"/>
    <property type="project" value="GO_Central"/>
</dbReference>
<dbReference type="STRING" id="10228.B3RMA0"/>
<comment type="subcellular location">
    <subcellularLocation>
        <location evidence="1">Cytoplasm</location>
        <location evidence="1">Cytoskeleton</location>
    </subcellularLocation>
</comment>
<feature type="region of interest" description="Disordered" evidence="8">
    <location>
        <begin position="626"/>
        <end position="689"/>
    </location>
</feature>
<evidence type="ECO:0000256" key="1">
    <source>
        <dbReference type="ARBA" id="ARBA00004245"/>
    </source>
</evidence>
<dbReference type="GO" id="GO:0005524">
    <property type="term" value="F:ATP binding"/>
    <property type="evidence" value="ECO:0007669"/>
    <property type="project" value="UniProtKB-UniRule"/>
</dbReference>
<dbReference type="Gene3D" id="2.60.40.4330">
    <property type="entry name" value="Kinesin-like protein Kif23, Arf6-interacting domain"/>
    <property type="match status" value="1"/>
</dbReference>
<dbReference type="SMART" id="SM00129">
    <property type="entry name" value="KISc"/>
    <property type="match status" value="1"/>
</dbReference>
<evidence type="ECO:0000259" key="9">
    <source>
        <dbReference type="PROSITE" id="PS50067"/>
    </source>
</evidence>
<dbReference type="EMBL" id="DS985241">
    <property type="protein sequence ID" value="EDV28925.1"/>
    <property type="molecule type" value="Genomic_DNA"/>
</dbReference>
<feature type="binding site" evidence="5">
    <location>
        <begin position="105"/>
        <end position="112"/>
    </location>
    <ligand>
        <name>ATP</name>
        <dbReference type="ChEBI" id="CHEBI:30616"/>
    </ligand>
</feature>
<reference evidence="10 11" key="1">
    <citation type="journal article" date="2008" name="Nature">
        <title>The Trichoplax genome and the nature of placozoans.</title>
        <authorList>
            <person name="Srivastava M."/>
            <person name="Begovic E."/>
            <person name="Chapman J."/>
            <person name="Putnam N.H."/>
            <person name="Hellsten U."/>
            <person name="Kawashima T."/>
            <person name="Kuo A."/>
            <person name="Mitros T."/>
            <person name="Salamov A."/>
            <person name="Carpenter M.L."/>
            <person name="Signorovitch A.Y."/>
            <person name="Moreno M.A."/>
            <person name="Kamm K."/>
            <person name="Grimwood J."/>
            <person name="Schmutz J."/>
            <person name="Shapiro H."/>
            <person name="Grigoriev I.V."/>
            <person name="Buss L.W."/>
            <person name="Schierwater B."/>
            <person name="Dellaporta S.L."/>
            <person name="Rokhsar D.S."/>
        </authorList>
    </citation>
    <scope>NUCLEOTIDE SEQUENCE [LARGE SCALE GENOMIC DNA]</scope>
    <source>
        <strain evidence="10 11">Grell-BS-1999</strain>
    </source>
</reference>
<evidence type="ECO:0000256" key="3">
    <source>
        <dbReference type="ARBA" id="ARBA00022840"/>
    </source>
</evidence>
<dbReference type="InterPro" id="IPR019821">
    <property type="entry name" value="Kinesin_motor_CS"/>
</dbReference>
<proteinExistence type="inferred from homology"/>
<dbReference type="InterPro" id="IPR001752">
    <property type="entry name" value="Kinesin_motor_dom"/>
</dbReference>
<keyword evidence="2 5" id="KW-0547">Nucleotide-binding</keyword>
<dbReference type="GeneID" id="6750079"/>
<keyword evidence="3 5" id="KW-0067">ATP-binding</keyword>
<dbReference type="HOGENOM" id="CLU_001485_13_0_1"/>
<dbReference type="InParanoid" id="B3RMA0"/>
<dbReference type="InterPro" id="IPR027417">
    <property type="entry name" value="P-loop_NTPase"/>
</dbReference>
<dbReference type="AlphaFoldDB" id="B3RMA0"/>
<accession>B3RMA0</accession>
<evidence type="ECO:0000256" key="4">
    <source>
        <dbReference type="ARBA" id="ARBA00023212"/>
    </source>
</evidence>
<dbReference type="CTD" id="6750079"/>
<evidence type="ECO:0000313" key="10">
    <source>
        <dbReference type="EMBL" id="EDV28925.1"/>
    </source>
</evidence>
<dbReference type="OMA" id="DYDENLH"/>
<feature type="coiled-coil region" evidence="7">
    <location>
        <begin position="516"/>
        <end position="571"/>
    </location>
</feature>
<keyword evidence="11" id="KW-1185">Reference proteome</keyword>
<dbReference type="InterPro" id="IPR036961">
    <property type="entry name" value="Kinesin_motor_dom_sf"/>
</dbReference>
<gene>
    <name evidence="10" type="ORF">TRIADDRAFT_52287</name>
</gene>
<dbReference type="GO" id="GO:0005874">
    <property type="term" value="C:microtubule"/>
    <property type="evidence" value="ECO:0000318"/>
    <property type="project" value="GO_Central"/>
</dbReference>
<organism evidence="10 11">
    <name type="scientific">Trichoplax adhaerens</name>
    <name type="common">Trichoplax reptans</name>
    <dbReference type="NCBI Taxonomy" id="10228"/>
    <lineage>
        <taxon>Eukaryota</taxon>
        <taxon>Metazoa</taxon>
        <taxon>Placozoa</taxon>
        <taxon>Uniplacotomia</taxon>
        <taxon>Trichoplacea</taxon>
        <taxon>Trichoplacidae</taxon>
        <taxon>Trichoplax</taxon>
    </lineage>
</organism>
<protein>
    <recommendedName>
        <fullName evidence="6">Kinesin-like protein</fullName>
    </recommendedName>
</protein>
<dbReference type="PRINTS" id="PR00380">
    <property type="entry name" value="KINESINHEAVY"/>
</dbReference>
<dbReference type="KEGG" id="tad:TRIADDRAFT_52287"/>
<name>B3RMA0_TRIAD</name>
<dbReference type="Gene3D" id="3.40.850.10">
    <property type="entry name" value="Kinesin motor domain"/>
    <property type="match status" value="1"/>
</dbReference>
<evidence type="ECO:0000313" key="11">
    <source>
        <dbReference type="Proteomes" id="UP000009022"/>
    </source>
</evidence>
<keyword evidence="7" id="KW-0175">Coiled coil</keyword>
<keyword evidence="4" id="KW-0963">Cytoplasm</keyword>
<evidence type="ECO:0000256" key="2">
    <source>
        <dbReference type="ARBA" id="ARBA00022741"/>
    </source>
</evidence>
<dbReference type="PROSITE" id="PS50067">
    <property type="entry name" value="KINESIN_MOTOR_2"/>
    <property type="match status" value="1"/>
</dbReference>
<sequence>MSKGNFRTPKKANAYKDPVKVYCRIRPLPLGSTESCISSVNDTEVRLSPPQESHAARVNNCDETSHHFERVFKEDVSQKELFDTFALPLVEDVVRGKNGLLFAYGNTCSGKTYTMTGSSSEIGVLPRCLDVLFNTIKPYQAKKCIFTPNKLNSFDIRTEAEASFERQYKATNQAQGTPSRSKRKVDYSKRYHEGMTVQGIDEDNAYTVFVSFVEIYNNYIYDLLDDSSFEIARTLSSKALREDSTRGMYISNVTEVEVADADAAYAQLIKGQQRRRVAYTKLNHESSRSHSIFNIRLIQAPLDDDGETVLRDSSRIATSQLSLVDLAGSERTARTNNEGVRLKEAGNINSSLMVLRTCMECLRDNQANQVKKIVPYRDSKLTYLFKSYFEGEGKVRLVICLNPQAADYDENLHVMKFASITQDVTVTRAKDININQGLTPGRRRANIIYKEVVKSMRFEDDGEHSETPFSLGRLFPNYLMTAPDDKDILPALMEFLRERSAHRAALQIELKHRAEITSKDREVQSLERKLKNSTEKMALLQQNLNSLETENKTLEHQIVAERRAADEERRERGRLKEAVRGAVFQEREKWEKECDKRVKATQFNMKSKLWETDEKLRLLREIVENTPTKASKPSEGMVTRPRAHEKPEGAVTRSRAQEQRMSSAKNMSDVTNMNQETPKSSVKSVKGREVKKYLRRSQPSDIWLEHKPDENVDEGIIFQIDTLLQLNLRKKKTVETPKVNDFAKAQANHYVLEHQEEDSQGEIETQLIKGDVFETETGGHSVHFTDVEVLQKRKSIEINACVVIRRKRRSSEGSADWTDVETRCSIAIEGRPNMSPAISHKPLKSENVCSESMQKSFNKIKL</sequence>
<evidence type="ECO:0000256" key="6">
    <source>
        <dbReference type="RuleBase" id="RU000394"/>
    </source>
</evidence>
<dbReference type="PhylomeDB" id="B3RMA0"/>
<evidence type="ECO:0000256" key="7">
    <source>
        <dbReference type="SAM" id="Coils"/>
    </source>
</evidence>
<comment type="similarity">
    <text evidence="5 6">Belongs to the TRAFAC class myosin-kinesin ATPase superfamily. Kinesin family.</text>
</comment>
<dbReference type="InterPro" id="IPR032384">
    <property type="entry name" value="Kif23_Arf-bd"/>
</dbReference>
<dbReference type="InterPro" id="IPR038105">
    <property type="entry name" value="Kif23_Arf-bd_sf"/>
</dbReference>
<dbReference type="SUPFAM" id="SSF52540">
    <property type="entry name" value="P-loop containing nucleoside triphosphate hydrolases"/>
    <property type="match status" value="1"/>
</dbReference>
<keyword evidence="6" id="KW-0493">Microtubule</keyword>
<dbReference type="RefSeq" id="XP_002108127.1">
    <property type="nucleotide sequence ID" value="XM_002108091.1"/>
</dbReference>
<dbReference type="PANTHER" id="PTHR24115">
    <property type="entry name" value="KINESIN-RELATED"/>
    <property type="match status" value="1"/>
</dbReference>
<dbReference type="GO" id="GO:0005871">
    <property type="term" value="C:kinesin complex"/>
    <property type="evidence" value="ECO:0000318"/>
    <property type="project" value="GO_Central"/>
</dbReference>
<dbReference type="GO" id="GO:0005634">
    <property type="term" value="C:nucleus"/>
    <property type="evidence" value="ECO:0000318"/>
    <property type="project" value="GO_Central"/>
</dbReference>
<dbReference type="InterPro" id="IPR027640">
    <property type="entry name" value="Kinesin-like_fam"/>
</dbReference>
<dbReference type="GO" id="GO:0007018">
    <property type="term" value="P:microtubule-based movement"/>
    <property type="evidence" value="ECO:0000318"/>
    <property type="project" value="GO_Central"/>
</dbReference>
<dbReference type="FunFam" id="2.60.40.4330:FF:000005">
    <property type="match status" value="1"/>
</dbReference>
<dbReference type="PANTHER" id="PTHR24115:SF600">
    <property type="entry name" value="KINESIN-LIKE PROTEIN KIF23"/>
    <property type="match status" value="1"/>
</dbReference>
<dbReference type="Proteomes" id="UP000009022">
    <property type="component" value="Unassembled WGS sequence"/>
</dbReference>